<dbReference type="GO" id="GO:0015297">
    <property type="term" value="F:antiporter activity"/>
    <property type="evidence" value="ECO:0007669"/>
    <property type="project" value="InterPro"/>
</dbReference>
<feature type="region of interest" description="Disordered" evidence="6">
    <location>
        <begin position="1"/>
        <end position="22"/>
    </location>
</feature>
<organism evidence="8 9">
    <name type="scientific">Mycoemilia scoparia</name>
    <dbReference type="NCBI Taxonomy" id="417184"/>
    <lineage>
        <taxon>Eukaryota</taxon>
        <taxon>Fungi</taxon>
        <taxon>Fungi incertae sedis</taxon>
        <taxon>Zoopagomycota</taxon>
        <taxon>Kickxellomycotina</taxon>
        <taxon>Kickxellomycetes</taxon>
        <taxon>Kickxellales</taxon>
        <taxon>Kickxellaceae</taxon>
        <taxon>Mycoemilia</taxon>
    </lineage>
</organism>
<accession>A0A9W8DT70</accession>
<feature type="transmembrane region" description="Helical" evidence="7">
    <location>
        <begin position="293"/>
        <end position="311"/>
    </location>
</feature>
<dbReference type="GO" id="GO:1990961">
    <property type="term" value="P:xenobiotic detoxification by transmembrane export across the plasma membrane"/>
    <property type="evidence" value="ECO:0007669"/>
    <property type="project" value="InterPro"/>
</dbReference>
<feature type="transmembrane region" description="Helical" evidence="7">
    <location>
        <begin position="405"/>
        <end position="429"/>
    </location>
</feature>
<feature type="compositionally biased region" description="Basic and acidic residues" evidence="6">
    <location>
        <begin position="1"/>
        <end position="12"/>
    </location>
</feature>
<keyword evidence="9" id="KW-1185">Reference proteome</keyword>
<gene>
    <name evidence="8" type="primary">ERC1_1</name>
    <name evidence="8" type="ORF">H4219_000268</name>
</gene>
<dbReference type="InterPro" id="IPR002528">
    <property type="entry name" value="MATE_fam"/>
</dbReference>
<keyword evidence="3 7" id="KW-0812">Transmembrane</keyword>
<feature type="transmembrane region" description="Helical" evidence="7">
    <location>
        <begin position="331"/>
        <end position="351"/>
    </location>
</feature>
<evidence type="ECO:0000256" key="4">
    <source>
        <dbReference type="ARBA" id="ARBA00022989"/>
    </source>
</evidence>
<dbReference type="OrthoDB" id="2126698at2759"/>
<evidence type="ECO:0000256" key="2">
    <source>
        <dbReference type="ARBA" id="ARBA00010199"/>
    </source>
</evidence>
<dbReference type="NCBIfam" id="TIGR00797">
    <property type="entry name" value="matE"/>
    <property type="match status" value="1"/>
</dbReference>
<evidence type="ECO:0000256" key="1">
    <source>
        <dbReference type="ARBA" id="ARBA00004141"/>
    </source>
</evidence>
<evidence type="ECO:0000256" key="3">
    <source>
        <dbReference type="ARBA" id="ARBA00022692"/>
    </source>
</evidence>
<comment type="subcellular location">
    <subcellularLocation>
        <location evidence="1">Membrane</location>
        <topology evidence="1">Multi-pass membrane protein</topology>
    </subcellularLocation>
</comment>
<dbReference type="InterPro" id="IPR045069">
    <property type="entry name" value="MATE_euk"/>
</dbReference>
<feature type="transmembrane region" description="Helical" evidence="7">
    <location>
        <begin position="253"/>
        <end position="272"/>
    </location>
</feature>
<name>A0A9W8DT70_9FUNG</name>
<evidence type="ECO:0000313" key="8">
    <source>
        <dbReference type="EMBL" id="KAJ1921922.1"/>
    </source>
</evidence>
<proteinExistence type="inferred from homology"/>
<evidence type="ECO:0000256" key="5">
    <source>
        <dbReference type="ARBA" id="ARBA00023136"/>
    </source>
</evidence>
<dbReference type="GO" id="GO:0016020">
    <property type="term" value="C:membrane"/>
    <property type="evidence" value="ECO:0007669"/>
    <property type="project" value="UniProtKB-SubCell"/>
</dbReference>
<feature type="transmembrane region" description="Helical" evidence="7">
    <location>
        <begin position="152"/>
        <end position="170"/>
    </location>
</feature>
<evidence type="ECO:0000256" key="6">
    <source>
        <dbReference type="SAM" id="MobiDB-lite"/>
    </source>
</evidence>
<feature type="transmembrane region" description="Helical" evidence="7">
    <location>
        <begin position="475"/>
        <end position="499"/>
    </location>
</feature>
<comment type="similarity">
    <text evidence="2">Belongs to the multi antimicrobial extrusion (MATE) (TC 2.A.66.1) family.</text>
</comment>
<dbReference type="PANTHER" id="PTHR11206">
    <property type="entry name" value="MULTIDRUG RESISTANCE PROTEIN"/>
    <property type="match status" value="1"/>
</dbReference>
<protein>
    <submittedName>
        <fullName evidence="8">Ethionine resistance protein</fullName>
    </submittedName>
</protein>
<sequence length="540" mass="58696">MASDAHSGHGEHGPQPTNSASQVTLTENTPLISSSALPSQQITTNLQNEDAEFNDPAAFWPKVKDEFKWITASSASMSMTYFLQYSFSFVNVLSLGHLGAKELGAAMLGTTTNNVITFAPAIGYACALDTFCSTAFTASSDKRLVGFHLQRGLFAVVVHFLMAVPLLWNVESILLLARQNPETAQLCGKFMKVYMLSILPWMLFECLKRFLQAQGDMKTSAKLLIFVAPIHAINNYLLVWSPTFGIGFLGSPLASAITHWTMLIGLVVYISFSNAREAWGGFDWRFIKGISEFYKLAIPSIAMVCCDWWAFEVLSLSASYLGSNSLAAQSIIINTVSLLFQIPAGISVAVSTRVGNMLGAGRAKSSRLSARVGIIVISTYSILSFCVFTYIQTWWGAIYTSDPKLIALVAGALPIVAISQSFDAINITNLGIMRALGRQRLGAIISIPPYYTIMFPVGIYLAYKQPFALGVAGLWLGMAIGLSIIVICQLSFILGYVDWDNEVLICLKRLKDSGPQYGGGVKLNVESLEAADEADPIVVV</sequence>
<dbReference type="GO" id="GO:0042910">
    <property type="term" value="F:xenobiotic transmembrane transporter activity"/>
    <property type="evidence" value="ECO:0007669"/>
    <property type="project" value="InterPro"/>
</dbReference>
<feature type="transmembrane region" description="Helical" evidence="7">
    <location>
        <begin position="441"/>
        <end position="463"/>
    </location>
</feature>
<dbReference type="AlphaFoldDB" id="A0A9W8DT70"/>
<comment type="caution">
    <text evidence="8">The sequence shown here is derived from an EMBL/GenBank/DDBJ whole genome shotgun (WGS) entry which is preliminary data.</text>
</comment>
<dbReference type="Proteomes" id="UP001150538">
    <property type="component" value="Unassembled WGS sequence"/>
</dbReference>
<dbReference type="EMBL" id="JANBPU010000002">
    <property type="protein sequence ID" value="KAJ1921922.1"/>
    <property type="molecule type" value="Genomic_DNA"/>
</dbReference>
<feature type="transmembrane region" description="Helical" evidence="7">
    <location>
        <begin position="223"/>
        <end position="241"/>
    </location>
</feature>
<keyword evidence="4 7" id="KW-1133">Transmembrane helix</keyword>
<dbReference type="CDD" id="cd13132">
    <property type="entry name" value="MATE_eukaryotic"/>
    <property type="match status" value="1"/>
</dbReference>
<keyword evidence="5 7" id="KW-0472">Membrane</keyword>
<reference evidence="8" key="1">
    <citation type="submission" date="2022-07" db="EMBL/GenBank/DDBJ databases">
        <title>Phylogenomic reconstructions and comparative analyses of Kickxellomycotina fungi.</title>
        <authorList>
            <person name="Reynolds N.K."/>
            <person name="Stajich J.E."/>
            <person name="Barry K."/>
            <person name="Grigoriev I.V."/>
            <person name="Crous P."/>
            <person name="Smith M.E."/>
        </authorList>
    </citation>
    <scope>NUCLEOTIDE SEQUENCE</scope>
    <source>
        <strain evidence="8">NBRC 100468</strain>
    </source>
</reference>
<evidence type="ECO:0000256" key="7">
    <source>
        <dbReference type="SAM" id="Phobius"/>
    </source>
</evidence>
<dbReference type="Pfam" id="PF01554">
    <property type="entry name" value="MatE"/>
    <property type="match status" value="2"/>
</dbReference>
<feature type="transmembrane region" description="Helical" evidence="7">
    <location>
        <begin position="372"/>
        <end position="393"/>
    </location>
</feature>
<evidence type="ECO:0000313" key="9">
    <source>
        <dbReference type="Proteomes" id="UP001150538"/>
    </source>
</evidence>